<dbReference type="Proteomes" id="UP000828390">
    <property type="component" value="Unassembled WGS sequence"/>
</dbReference>
<reference evidence="3" key="2">
    <citation type="submission" date="2020-11" db="EMBL/GenBank/DDBJ databases">
        <authorList>
            <person name="McCartney M.A."/>
            <person name="Auch B."/>
            <person name="Kono T."/>
            <person name="Mallez S."/>
            <person name="Becker A."/>
            <person name="Gohl D.M."/>
            <person name="Silverstein K.A.T."/>
            <person name="Koren S."/>
            <person name="Bechman K.B."/>
            <person name="Herman A."/>
            <person name="Abrahante J.E."/>
            <person name="Garbe J."/>
        </authorList>
    </citation>
    <scope>NUCLEOTIDE SEQUENCE</scope>
    <source>
        <strain evidence="3">Duluth1</strain>
        <tissue evidence="3">Whole animal</tissue>
    </source>
</reference>
<dbReference type="OrthoDB" id="10252634at2759"/>
<dbReference type="CDD" id="cd03587">
    <property type="entry name" value="SOCS"/>
    <property type="match status" value="1"/>
</dbReference>
<dbReference type="GO" id="GO:0006914">
    <property type="term" value="P:autophagy"/>
    <property type="evidence" value="ECO:0007669"/>
    <property type="project" value="UniProtKB-ARBA"/>
</dbReference>
<dbReference type="EMBL" id="JAIWYP010000009">
    <property type="protein sequence ID" value="KAH3775950.1"/>
    <property type="molecule type" value="Genomic_DNA"/>
</dbReference>
<dbReference type="GO" id="GO:0005737">
    <property type="term" value="C:cytoplasm"/>
    <property type="evidence" value="ECO:0007669"/>
    <property type="project" value="TreeGrafter"/>
</dbReference>
<dbReference type="InterPro" id="IPR000719">
    <property type="entry name" value="Prot_kinase_dom"/>
</dbReference>
<dbReference type="PROSITE" id="PS50011">
    <property type="entry name" value="PROTEIN_KINASE_DOM"/>
    <property type="match status" value="1"/>
</dbReference>
<dbReference type="InterPro" id="IPR045269">
    <property type="entry name" value="Atg1-like"/>
</dbReference>
<dbReference type="GO" id="GO:0005524">
    <property type="term" value="F:ATP binding"/>
    <property type="evidence" value="ECO:0007669"/>
    <property type="project" value="InterPro"/>
</dbReference>
<keyword evidence="4" id="KW-1185">Reference proteome</keyword>
<evidence type="ECO:0000313" key="3">
    <source>
        <dbReference type="EMBL" id="KAH3775950.1"/>
    </source>
</evidence>
<dbReference type="PANTHER" id="PTHR24348">
    <property type="entry name" value="SERINE/THREONINE-PROTEIN KINASE UNC-51-RELATED"/>
    <property type="match status" value="1"/>
</dbReference>
<accession>A0A9D4ECW5</accession>
<proteinExistence type="predicted"/>
<comment type="caution">
    <text evidence="3">The sequence shown here is derived from an EMBL/GenBank/DDBJ whole genome shotgun (WGS) entry which is preliminary data.</text>
</comment>
<dbReference type="Pfam" id="PF00069">
    <property type="entry name" value="Pkinase"/>
    <property type="match status" value="1"/>
</dbReference>
<name>A0A9D4ECW5_DREPO</name>
<gene>
    <name evidence="3" type="ORF">DPMN_177359</name>
</gene>
<feature type="domain" description="Protein kinase" evidence="1">
    <location>
        <begin position="1"/>
        <end position="301"/>
    </location>
</feature>
<evidence type="ECO:0000259" key="1">
    <source>
        <dbReference type="PROSITE" id="PS50011"/>
    </source>
</evidence>
<dbReference type="Pfam" id="PF07525">
    <property type="entry name" value="SOCS_box"/>
    <property type="match status" value="1"/>
</dbReference>
<sequence length="301" mass="33362">MVLRFNPLDGTAHQETTPHTAPALKYLCRQAIVSRIGMQNLEKVNTLPLPQRLNAEIATITLNDFLIEGDNLPPRSHHTKLYPATCLLTGEMVNIRIAQSAPERQDDNIITSFEEGNKWVIVETQIKSLADLISKCRAKGTKIHVIIIWRAIAKLISHLKENNTAPTAHLSTDSIKFTKGTQKIHICLDSVNEMLVDPISNATYEAPEVFSSPNPDARAFVWSIGCIVYEALALAPAYYDPTGRNPFSVFQNILNGVFVAPMPASADEALRNLVSKCLVFGRHDRMTFEALEILVNAHTVA</sequence>
<organism evidence="3 4">
    <name type="scientific">Dreissena polymorpha</name>
    <name type="common">Zebra mussel</name>
    <name type="synonym">Mytilus polymorpha</name>
    <dbReference type="NCBI Taxonomy" id="45954"/>
    <lineage>
        <taxon>Eukaryota</taxon>
        <taxon>Metazoa</taxon>
        <taxon>Spiralia</taxon>
        <taxon>Lophotrochozoa</taxon>
        <taxon>Mollusca</taxon>
        <taxon>Bivalvia</taxon>
        <taxon>Autobranchia</taxon>
        <taxon>Heteroconchia</taxon>
        <taxon>Euheterodonta</taxon>
        <taxon>Imparidentia</taxon>
        <taxon>Neoheterodontei</taxon>
        <taxon>Myida</taxon>
        <taxon>Dreissenoidea</taxon>
        <taxon>Dreissenidae</taxon>
        <taxon>Dreissena</taxon>
    </lineage>
</organism>
<dbReference type="GO" id="GO:0004674">
    <property type="term" value="F:protein serine/threonine kinase activity"/>
    <property type="evidence" value="ECO:0007669"/>
    <property type="project" value="InterPro"/>
</dbReference>
<evidence type="ECO:0000259" key="2">
    <source>
        <dbReference type="PROSITE" id="PS50225"/>
    </source>
</evidence>
<dbReference type="GO" id="GO:0010506">
    <property type="term" value="P:regulation of autophagy"/>
    <property type="evidence" value="ECO:0007669"/>
    <property type="project" value="InterPro"/>
</dbReference>
<reference evidence="3" key="1">
    <citation type="journal article" date="2019" name="bioRxiv">
        <title>The Genome of the Zebra Mussel, Dreissena polymorpha: A Resource for Invasive Species Research.</title>
        <authorList>
            <person name="McCartney M.A."/>
            <person name="Auch B."/>
            <person name="Kono T."/>
            <person name="Mallez S."/>
            <person name="Zhang Y."/>
            <person name="Obille A."/>
            <person name="Becker A."/>
            <person name="Abrahante J.E."/>
            <person name="Garbe J."/>
            <person name="Badalamenti J.P."/>
            <person name="Herman A."/>
            <person name="Mangelson H."/>
            <person name="Liachko I."/>
            <person name="Sullivan S."/>
            <person name="Sone E.D."/>
            <person name="Koren S."/>
            <person name="Silverstein K.A.T."/>
            <person name="Beckman K.B."/>
            <person name="Gohl D.M."/>
        </authorList>
    </citation>
    <scope>NUCLEOTIDE SEQUENCE</scope>
    <source>
        <strain evidence="3">Duluth1</strain>
        <tissue evidence="3">Whole animal</tissue>
    </source>
</reference>
<dbReference type="AlphaFoldDB" id="A0A9D4ECW5"/>
<dbReference type="PROSITE" id="PS50225">
    <property type="entry name" value="SOCS"/>
    <property type="match status" value="1"/>
</dbReference>
<evidence type="ECO:0000313" key="4">
    <source>
        <dbReference type="Proteomes" id="UP000828390"/>
    </source>
</evidence>
<evidence type="ECO:0008006" key="5">
    <source>
        <dbReference type="Google" id="ProtNLM"/>
    </source>
</evidence>
<protein>
    <recommendedName>
        <fullName evidence="5">Protein kinase domain-containing protein</fullName>
    </recommendedName>
</protein>
<dbReference type="Gene3D" id="1.10.750.20">
    <property type="entry name" value="SOCS box"/>
    <property type="match status" value="1"/>
</dbReference>
<dbReference type="SUPFAM" id="SSF56112">
    <property type="entry name" value="Protein kinase-like (PK-like)"/>
    <property type="match status" value="1"/>
</dbReference>
<dbReference type="Gene3D" id="1.10.510.10">
    <property type="entry name" value="Transferase(Phosphotransferase) domain 1"/>
    <property type="match status" value="1"/>
</dbReference>
<feature type="domain" description="SOCS box" evidence="2">
    <location>
        <begin position="7"/>
        <end position="63"/>
    </location>
</feature>
<dbReference type="InterPro" id="IPR001496">
    <property type="entry name" value="SOCS_box"/>
</dbReference>
<dbReference type="InterPro" id="IPR011009">
    <property type="entry name" value="Kinase-like_dom_sf"/>
</dbReference>
<dbReference type="SMART" id="SM00220">
    <property type="entry name" value="S_TKc"/>
    <property type="match status" value="1"/>
</dbReference>